<gene>
    <name evidence="2" type="ORF">CNLFYP112_00201</name>
</gene>
<dbReference type="AlphaFoldDB" id="A0A6N2RMZ1"/>
<evidence type="ECO:0000256" key="1">
    <source>
        <dbReference type="SAM" id="Phobius"/>
    </source>
</evidence>
<keyword evidence="1" id="KW-1133">Transmembrane helix</keyword>
<organism evidence="2">
    <name type="scientific">[Clostridium] nexile</name>
    <dbReference type="NCBI Taxonomy" id="29361"/>
    <lineage>
        <taxon>Bacteria</taxon>
        <taxon>Bacillati</taxon>
        <taxon>Bacillota</taxon>
        <taxon>Clostridia</taxon>
        <taxon>Lachnospirales</taxon>
        <taxon>Lachnospiraceae</taxon>
        <taxon>Tyzzerella</taxon>
    </lineage>
</organism>
<dbReference type="EMBL" id="CACRTG010000001">
    <property type="protein sequence ID" value="VYS81185.1"/>
    <property type="molecule type" value="Genomic_DNA"/>
</dbReference>
<accession>A0A6N2RMZ1</accession>
<feature type="transmembrane region" description="Helical" evidence="1">
    <location>
        <begin position="94"/>
        <end position="117"/>
    </location>
</feature>
<reference evidence="2" key="1">
    <citation type="submission" date="2019-11" db="EMBL/GenBank/DDBJ databases">
        <authorList>
            <person name="Feng L."/>
        </authorList>
    </citation>
    <scope>NUCLEOTIDE SEQUENCE</scope>
    <source>
        <strain evidence="2">CnexileLFYP112</strain>
    </source>
</reference>
<keyword evidence="1" id="KW-0472">Membrane</keyword>
<feature type="transmembrane region" description="Helical" evidence="1">
    <location>
        <begin position="58"/>
        <end position="82"/>
    </location>
</feature>
<feature type="transmembrane region" description="Helical" evidence="1">
    <location>
        <begin position="21"/>
        <end position="46"/>
    </location>
</feature>
<evidence type="ECO:0000313" key="2">
    <source>
        <dbReference type="EMBL" id="VYS81185.1"/>
    </source>
</evidence>
<protein>
    <submittedName>
        <fullName evidence="2">Uncharacterized protein</fullName>
    </submittedName>
</protein>
<proteinExistence type="predicted"/>
<sequence>MNYKKSSKKSNIPVSPARDKFNTILLILMFGSIITLVVLSFLAAVMSSYGRFQEGMSGLLIGTFLTRIAYCLCMLSIPVILYKKVVKNKILRGGLIFVVLLIVFFTFCNPVSDLWYLDKISF</sequence>
<keyword evidence="1" id="KW-0812">Transmembrane</keyword>
<name>A0A6N2RMZ1_9FIRM</name>